<comment type="caution">
    <text evidence="2">The sequence shown here is derived from an EMBL/GenBank/DDBJ whole genome shotgun (WGS) entry which is preliminary data.</text>
</comment>
<dbReference type="Proteomes" id="UP000323856">
    <property type="component" value="Unassembled WGS sequence"/>
</dbReference>
<evidence type="ECO:0000313" key="3">
    <source>
        <dbReference type="Proteomes" id="UP000323856"/>
    </source>
</evidence>
<proteinExistence type="predicted"/>
<feature type="transmembrane region" description="Helical" evidence="1">
    <location>
        <begin position="7"/>
        <end position="25"/>
    </location>
</feature>
<dbReference type="RefSeq" id="WP_149619668.1">
    <property type="nucleotide sequence ID" value="NZ_JBITUG010000005.1"/>
</dbReference>
<gene>
    <name evidence="2" type="ORF">FQ154_10530</name>
</gene>
<dbReference type="AlphaFoldDB" id="A0A5B0EC11"/>
<feature type="transmembrane region" description="Helical" evidence="1">
    <location>
        <begin position="37"/>
        <end position="56"/>
    </location>
</feature>
<dbReference type="OrthoDB" id="3698172at2"/>
<dbReference type="InterPro" id="IPR021414">
    <property type="entry name" value="DUF3054"/>
</dbReference>
<sequence>MTSRKTWIAYLAIDALLVIIFAWSGRGSHQESLTVLGVLQTAAPFLLALGVLTLISRPWVTHSRIWPTGLLVWMGTVALGLALRVLFGATAAVPFIIVASIVLGVFLVGRRIATTLIARRGVRSTAS</sequence>
<dbReference type="EMBL" id="VOBL01000009">
    <property type="protein sequence ID" value="KAA0976584.1"/>
    <property type="molecule type" value="Genomic_DNA"/>
</dbReference>
<organism evidence="2 3">
    <name type="scientific">Paeniglutamicibacter gangotriensis</name>
    <dbReference type="NCBI Taxonomy" id="254787"/>
    <lineage>
        <taxon>Bacteria</taxon>
        <taxon>Bacillati</taxon>
        <taxon>Actinomycetota</taxon>
        <taxon>Actinomycetes</taxon>
        <taxon>Micrococcales</taxon>
        <taxon>Micrococcaceae</taxon>
        <taxon>Paeniglutamicibacter</taxon>
    </lineage>
</organism>
<evidence type="ECO:0000313" key="2">
    <source>
        <dbReference type="EMBL" id="KAA0976584.1"/>
    </source>
</evidence>
<evidence type="ECO:0000256" key="1">
    <source>
        <dbReference type="SAM" id="Phobius"/>
    </source>
</evidence>
<accession>A0A5B0EC11</accession>
<keyword evidence="1" id="KW-0812">Transmembrane</keyword>
<feature type="transmembrane region" description="Helical" evidence="1">
    <location>
        <begin position="93"/>
        <end position="113"/>
    </location>
</feature>
<name>A0A5B0EC11_9MICC</name>
<reference evidence="2 3" key="1">
    <citation type="submission" date="2019-07" db="EMBL/GenBank/DDBJ databases">
        <title>Analysis of the biochemical properties, biological activity and biotechnological potential of siderophores and biosurfactants produced by Antarctic psychrotolerant bacteria.</title>
        <authorList>
            <person name="Styczynski M."/>
            <person name="Krucon T."/>
            <person name="Decewicz P."/>
            <person name="Dziewit L."/>
        </authorList>
    </citation>
    <scope>NUCLEOTIDE SEQUENCE [LARGE SCALE GENOMIC DNA]</scope>
    <source>
        <strain evidence="2 3">ANT_H27</strain>
    </source>
</reference>
<dbReference type="Pfam" id="PF11255">
    <property type="entry name" value="DUF3054"/>
    <property type="match status" value="1"/>
</dbReference>
<protein>
    <submittedName>
        <fullName evidence="2">DUF3054 domain-containing protein</fullName>
    </submittedName>
</protein>
<feature type="transmembrane region" description="Helical" evidence="1">
    <location>
        <begin position="68"/>
        <end position="87"/>
    </location>
</feature>
<keyword evidence="1" id="KW-0472">Membrane</keyword>
<keyword evidence="1" id="KW-1133">Transmembrane helix</keyword>